<gene>
    <name evidence="2" type="ORF">SETTUDRAFT_90248</name>
</gene>
<accession>R0IIL5</accession>
<reference evidence="2 3" key="1">
    <citation type="journal article" date="2012" name="PLoS Pathog.">
        <title>Diverse lifestyles and strategies of plant pathogenesis encoded in the genomes of eighteen Dothideomycetes fungi.</title>
        <authorList>
            <person name="Ohm R.A."/>
            <person name="Feau N."/>
            <person name="Henrissat B."/>
            <person name="Schoch C.L."/>
            <person name="Horwitz B.A."/>
            <person name="Barry K.W."/>
            <person name="Condon B.J."/>
            <person name="Copeland A.C."/>
            <person name="Dhillon B."/>
            <person name="Glaser F."/>
            <person name="Hesse C.N."/>
            <person name="Kosti I."/>
            <person name="LaButti K."/>
            <person name="Lindquist E.A."/>
            <person name="Lucas S."/>
            <person name="Salamov A.A."/>
            <person name="Bradshaw R.E."/>
            <person name="Ciuffetti L."/>
            <person name="Hamelin R.C."/>
            <person name="Kema G.H.J."/>
            <person name="Lawrence C."/>
            <person name="Scott J.A."/>
            <person name="Spatafora J.W."/>
            <person name="Turgeon B.G."/>
            <person name="de Wit P.J.G.M."/>
            <person name="Zhong S."/>
            <person name="Goodwin S.B."/>
            <person name="Grigoriev I.V."/>
        </authorList>
    </citation>
    <scope>NUCLEOTIDE SEQUENCE [LARGE SCALE GENOMIC DNA]</scope>
    <source>
        <strain evidence="3">28A</strain>
    </source>
</reference>
<feature type="compositionally biased region" description="Basic residues" evidence="1">
    <location>
        <begin position="75"/>
        <end position="85"/>
    </location>
</feature>
<sequence length="115" mass="13104">TTATPSTSDDLIIGQVTLGGKFKCLDKLCRDDEALLFNRHADFKRHHVNMHARRMTEYFCPEKGCSRSRCPINGRKGRSFKGRRDKMREHVKTVHGAEGKKSKSKRESGKGEVKE</sequence>
<reference evidence="2 3" key="2">
    <citation type="journal article" date="2013" name="PLoS Genet.">
        <title>Comparative genome structure, secondary metabolite, and effector coding capacity across Cochliobolus pathogens.</title>
        <authorList>
            <person name="Condon B.J."/>
            <person name="Leng Y."/>
            <person name="Wu D."/>
            <person name="Bushley K.E."/>
            <person name="Ohm R.A."/>
            <person name="Otillar R."/>
            <person name="Martin J."/>
            <person name="Schackwitz W."/>
            <person name="Grimwood J."/>
            <person name="MohdZainudin N."/>
            <person name="Xue C."/>
            <person name="Wang R."/>
            <person name="Manning V.A."/>
            <person name="Dhillon B."/>
            <person name="Tu Z.J."/>
            <person name="Steffenson B.J."/>
            <person name="Salamov A."/>
            <person name="Sun H."/>
            <person name="Lowry S."/>
            <person name="LaButti K."/>
            <person name="Han J."/>
            <person name="Copeland A."/>
            <person name="Lindquist E."/>
            <person name="Barry K."/>
            <person name="Schmutz J."/>
            <person name="Baker S.E."/>
            <person name="Ciuffetti L.M."/>
            <person name="Grigoriev I.V."/>
            <person name="Zhong S."/>
            <person name="Turgeon B.G."/>
        </authorList>
    </citation>
    <scope>NUCLEOTIDE SEQUENCE [LARGE SCALE GENOMIC DNA]</scope>
    <source>
        <strain evidence="3">28A</strain>
    </source>
</reference>
<dbReference type="OrthoDB" id="2687452at2759"/>
<dbReference type="Proteomes" id="UP000016935">
    <property type="component" value="Unassembled WGS sequence"/>
</dbReference>
<organism evidence="2 3">
    <name type="scientific">Exserohilum turcicum (strain 28A)</name>
    <name type="common">Northern leaf blight fungus</name>
    <name type="synonym">Setosphaeria turcica</name>
    <dbReference type="NCBI Taxonomy" id="671987"/>
    <lineage>
        <taxon>Eukaryota</taxon>
        <taxon>Fungi</taxon>
        <taxon>Dikarya</taxon>
        <taxon>Ascomycota</taxon>
        <taxon>Pezizomycotina</taxon>
        <taxon>Dothideomycetes</taxon>
        <taxon>Pleosporomycetidae</taxon>
        <taxon>Pleosporales</taxon>
        <taxon>Pleosporineae</taxon>
        <taxon>Pleosporaceae</taxon>
        <taxon>Exserohilum</taxon>
    </lineage>
</organism>
<evidence type="ECO:0000313" key="3">
    <source>
        <dbReference type="Proteomes" id="UP000016935"/>
    </source>
</evidence>
<dbReference type="EMBL" id="KB908703">
    <property type="protein sequence ID" value="EOA85005.1"/>
    <property type="molecule type" value="Genomic_DNA"/>
</dbReference>
<protein>
    <submittedName>
        <fullName evidence="2">Uncharacterized protein</fullName>
    </submittedName>
</protein>
<evidence type="ECO:0000313" key="2">
    <source>
        <dbReference type="EMBL" id="EOA85005.1"/>
    </source>
</evidence>
<feature type="region of interest" description="Disordered" evidence="1">
    <location>
        <begin position="73"/>
        <end position="115"/>
    </location>
</feature>
<feature type="compositionally biased region" description="Basic and acidic residues" evidence="1">
    <location>
        <begin position="86"/>
        <end position="115"/>
    </location>
</feature>
<dbReference type="HOGENOM" id="CLU_149729_0_0_1"/>
<dbReference type="RefSeq" id="XP_008027500.1">
    <property type="nucleotide sequence ID" value="XM_008029309.1"/>
</dbReference>
<feature type="non-terminal residue" evidence="2">
    <location>
        <position position="1"/>
    </location>
</feature>
<evidence type="ECO:0000256" key="1">
    <source>
        <dbReference type="SAM" id="MobiDB-lite"/>
    </source>
</evidence>
<dbReference type="AlphaFoldDB" id="R0IIL5"/>
<dbReference type="GeneID" id="19405826"/>
<keyword evidence="3" id="KW-1185">Reference proteome</keyword>
<name>R0IIL5_EXST2</name>
<dbReference type="eggNOG" id="ENOG502R8PB">
    <property type="taxonomic scope" value="Eukaryota"/>
</dbReference>
<proteinExistence type="predicted"/>